<feature type="region of interest" description="Disordered" evidence="1">
    <location>
        <begin position="1"/>
        <end position="73"/>
    </location>
</feature>
<sequence>EPTYPDSAPPGYAVPDHHRRAVGGSARAGGPAVVRAADGQAGRPRRVVSAPPERRAQHRYVRGPGGGVAVHPQPQPALRKAYPLPPHGHDDGLRAVHRLPAGLRHVPLPGPAHPLRRRGPQRRGDRGREAGRGRPAVPVPVPAAHAHRAGGRGGAPGAAGHLFRLYRAERPPHPDHPVYLPDLALRVRDGCHRVFNDQSLLRL</sequence>
<feature type="non-terminal residue" evidence="2">
    <location>
        <position position="203"/>
    </location>
</feature>
<gene>
    <name evidence="2" type="ORF">AVDCRST_MAG56-4416</name>
</gene>
<feature type="compositionally biased region" description="Low complexity" evidence="1">
    <location>
        <begin position="22"/>
        <end position="37"/>
    </location>
</feature>
<evidence type="ECO:0000256" key="1">
    <source>
        <dbReference type="SAM" id="MobiDB-lite"/>
    </source>
</evidence>
<organism evidence="2">
    <name type="scientific">uncultured Cytophagales bacterium</name>
    <dbReference type="NCBI Taxonomy" id="158755"/>
    <lineage>
        <taxon>Bacteria</taxon>
        <taxon>Pseudomonadati</taxon>
        <taxon>Bacteroidota</taxon>
        <taxon>Sphingobacteriia</taxon>
        <taxon>Sphingobacteriales</taxon>
        <taxon>environmental samples</taxon>
    </lineage>
</organism>
<proteinExistence type="predicted"/>
<protein>
    <submittedName>
        <fullName evidence="2">Terminal oxidase biogenesis protein CtaM, putative heme A, heme O chaperone</fullName>
    </submittedName>
</protein>
<dbReference type="AlphaFoldDB" id="A0A6J4JW12"/>
<feature type="compositionally biased region" description="Basic and acidic residues" evidence="1">
    <location>
        <begin position="122"/>
        <end position="132"/>
    </location>
</feature>
<evidence type="ECO:0000313" key="2">
    <source>
        <dbReference type="EMBL" id="CAA9289131.1"/>
    </source>
</evidence>
<reference evidence="2" key="1">
    <citation type="submission" date="2020-02" db="EMBL/GenBank/DDBJ databases">
        <authorList>
            <person name="Meier V. D."/>
        </authorList>
    </citation>
    <scope>NUCLEOTIDE SEQUENCE</scope>
    <source>
        <strain evidence="2">AVDCRST_MAG56</strain>
    </source>
</reference>
<feature type="region of interest" description="Disordered" evidence="1">
    <location>
        <begin position="105"/>
        <end position="155"/>
    </location>
</feature>
<accession>A0A6J4JW12</accession>
<dbReference type="EMBL" id="CADCTQ010000370">
    <property type="protein sequence ID" value="CAA9289131.1"/>
    <property type="molecule type" value="Genomic_DNA"/>
</dbReference>
<feature type="non-terminal residue" evidence="2">
    <location>
        <position position="1"/>
    </location>
</feature>
<name>A0A6J4JW12_9SPHI</name>